<dbReference type="RefSeq" id="WP_339586430.1">
    <property type="nucleotide sequence ID" value="NZ_JBBHJZ010000001.1"/>
</dbReference>
<keyword evidence="7" id="KW-1185">Reference proteome</keyword>
<dbReference type="Proteomes" id="UP001361239">
    <property type="component" value="Unassembled WGS sequence"/>
</dbReference>
<keyword evidence="1 4" id="KW-0812">Transmembrane</keyword>
<feature type="domain" description="Major facilitator superfamily (MFS) profile" evidence="5">
    <location>
        <begin position="18"/>
        <end position="413"/>
    </location>
</feature>
<accession>A0ABU8RUY5</accession>
<organism evidence="6 7">
    <name type="scientific">Novosphingobium anseongense</name>
    <dbReference type="NCBI Taxonomy" id="3133436"/>
    <lineage>
        <taxon>Bacteria</taxon>
        <taxon>Pseudomonadati</taxon>
        <taxon>Pseudomonadota</taxon>
        <taxon>Alphaproteobacteria</taxon>
        <taxon>Sphingomonadales</taxon>
        <taxon>Sphingomonadaceae</taxon>
        <taxon>Novosphingobium</taxon>
    </lineage>
</organism>
<keyword evidence="2 4" id="KW-1133">Transmembrane helix</keyword>
<feature type="transmembrane region" description="Helical" evidence="4">
    <location>
        <begin position="18"/>
        <end position="40"/>
    </location>
</feature>
<feature type="transmembrane region" description="Helical" evidence="4">
    <location>
        <begin position="358"/>
        <end position="378"/>
    </location>
</feature>
<evidence type="ECO:0000259" key="5">
    <source>
        <dbReference type="PROSITE" id="PS50850"/>
    </source>
</evidence>
<feature type="transmembrane region" description="Helical" evidence="4">
    <location>
        <begin position="173"/>
        <end position="195"/>
    </location>
</feature>
<feature type="transmembrane region" description="Helical" evidence="4">
    <location>
        <begin position="324"/>
        <end position="346"/>
    </location>
</feature>
<sequence>MSDTQALARAEWRRHWPLVLAASFAFSFTSVMTASTGLFIDPWTKEFGWSRTLLSSGMSITSVTTFLFSPVFGVLIDRMGTRRMALPGLVLLAATMASLSLLDGSVWMWFAVWTVYAVAALATKSTVWTAGVASAFDSGRGLALGLTLSGSAFAQAITPPLTNWLIDAYGWRTALVCLGLGWGGLAILLCAFLLFDGYDASRKARAASGEAPSSKALLADAPGLSIPEAWRSVALWRIAISTFVIMVVTIALVVHQIPILQSIGVSRTAAANYAGMAGLAGVAGKLVTGWLLDRYPARWVGGLTLAATALTFVLLLVPNRTMPIIFAAMFINGYAAGTKLQIAGYLTSAYGGMKNFGAIFGTMASLIAAGSGLGPLLGGYVFDRYGTYDPYLWIGIVGTLISAFLIFGLPGYPEWVKRPHAAGRAQPA</sequence>
<feature type="transmembrane region" description="Helical" evidence="4">
    <location>
        <begin position="390"/>
        <end position="409"/>
    </location>
</feature>
<feature type="transmembrane region" description="Helical" evidence="4">
    <location>
        <begin position="142"/>
        <end position="161"/>
    </location>
</feature>
<dbReference type="InterPro" id="IPR020846">
    <property type="entry name" value="MFS_dom"/>
</dbReference>
<feature type="transmembrane region" description="Helical" evidence="4">
    <location>
        <begin position="52"/>
        <end position="72"/>
    </location>
</feature>
<feature type="transmembrane region" description="Helical" evidence="4">
    <location>
        <begin position="234"/>
        <end position="258"/>
    </location>
</feature>
<evidence type="ECO:0000256" key="4">
    <source>
        <dbReference type="SAM" id="Phobius"/>
    </source>
</evidence>
<dbReference type="PROSITE" id="PS50850">
    <property type="entry name" value="MFS"/>
    <property type="match status" value="1"/>
</dbReference>
<proteinExistence type="predicted"/>
<feature type="transmembrane region" description="Helical" evidence="4">
    <location>
        <begin position="270"/>
        <end position="292"/>
    </location>
</feature>
<evidence type="ECO:0000256" key="2">
    <source>
        <dbReference type="ARBA" id="ARBA00022989"/>
    </source>
</evidence>
<feature type="transmembrane region" description="Helical" evidence="4">
    <location>
        <begin position="299"/>
        <end position="318"/>
    </location>
</feature>
<keyword evidence="3 4" id="KW-0472">Membrane</keyword>
<dbReference type="Pfam" id="PF07690">
    <property type="entry name" value="MFS_1"/>
    <property type="match status" value="1"/>
</dbReference>
<dbReference type="InterPro" id="IPR011701">
    <property type="entry name" value="MFS"/>
</dbReference>
<dbReference type="EMBL" id="JBBHJZ010000001">
    <property type="protein sequence ID" value="MEJ5976521.1"/>
    <property type="molecule type" value="Genomic_DNA"/>
</dbReference>
<dbReference type="InterPro" id="IPR050327">
    <property type="entry name" value="Proton-linked_MCT"/>
</dbReference>
<dbReference type="InterPro" id="IPR036259">
    <property type="entry name" value="MFS_trans_sf"/>
</dbReference>
<gene>
    <name evidence="6" type="ORF">WG901_07740</name>
</gene>
<dbReference type="PANTHER" id="PTHR11360">
    <property type="entry name" value="MONOCARBOXYLATE TRANSPORTER"/>
    <property type="match status" value="1"/>
</dbReference>
<evidence type="ECO:0000256" key="3">
    <source>
        <dbReference type="ARBA" id="ARBA00023136"/>
    </source>
</evidence>
<protein>
    <submittedName>
        <fullName evidence="6">MFS transporter</fullName>
    </submittedName>
</protein>
<dbReference type="PANTHER" id="PTHR11360:SF290">
    <property type="entry name" value="MONOCARBOXYLATE MFS PERMEASE"/>
    <property type="match status" value="1"/>
</dbReference>
<name>A0ABU8RUY5_9SPHN</name>
<comment type="caution">
    <text evidence="6">The sequence shown here is derived from an EMBL/GenBank/DDBJ whole genome shotgun (WGS) entry which is preliminary data.</text>
</comment>
<dbReference type="Gene3D" id="1.20.1250.20">
    <property type="entry name" value="MFS general substrate transporter like domains"/>
    <property type="match status" value="2"/>
</dbReference>
<feature type="transmembrane region" description="Helical" evidence="4">
    <location>
        <begin position="84"/>
        <end position="102"/>
    </location>
</feature>
<reference evidence="6 7" key="1">
    <citation type="submission" date="2024-03" db="EMBL/GenBank/DDBJ databases">
        <authorList>
            <person name="Jo J.-H."/>
        </authorList>
    </citation>
    <scope>NUCLEOTIDE SEQUENCE [LARGE SCALE GENOMIC DNA]</scope>
    <source>
        <strain evidence="6 7">PS1R-30</strain>
    </source>
</reference>
<dbReference type="SUPFAM" id="SSF103473">
    <property type="entry name" value="MFS general substrate transporter"/>
    <property type="match status" value="1"/>
</dbReference>
<evidence type="ECO:0000313" key="6">
    <source>
        <dbReference type="EMBL" id="MEJ5976521.1"/>
    </source>
</evidence>
<evidence type="ECO:0000256" key="1">
    <source>
        <dbReference type="ARBA" id="ARBA00022692"/>
    </source>
</evidence>
<evidence type="ECO:0000313" key="7">
    <source>
        <dbReference type="Proteomes" id="UP001361239"/>
    </source>
</evidence>